<feature type="non-terminal residue" evidence="1">
    <location>
        <position position="1"/>
    </location>
</feature>
<proteinExistence type="predicted"/>
<reference evidence="2" key="1">
    <citation type="submission" date="2022-10" db="EMBL/GenBank/DDBJ databases">
        <title>Genome assembly of Pristionchus species.</title>
        <authorList>
            <person name="Yoshida K."/>
            <person name="Sommer R.J."/>
        </authorList>
    </citation>
    <scope>NUCLEOTIDE SEQUENCE [LARGE SCALE GENOMIC DNA]</scope>
    <source>
        <strain evidence="2">RS5460</strain>
    </source>
</reference>
<evidence type="ECO:0000313" key="2">
    <source>
        <dbReference type="Proteomes" id="UP001328107"/>
    </source>
</evidence>
<sequence length="139" mass="14887">LLEGEGCLPGKSPIHLVFPPQHPLPSVSLSLSSDMKSSLLLLFSLLILAEISHATQCYYGNILALGHGQMAGTSKVKLMNCPKTHRCCSKVTSAKGVSLQCAQDCPAKKPSCGPEGKAADNTDASWCFCKNYRDKHCQP</sequence>
<keyword evidence="2" id="KW-1185">Reference proteome</keyword>
<protein>
    <submittedName>
        <fullName evidence="1">Uncharacterized protein</fullName>
    </submittedName>
</protein>
<name>A0AAN5CMZ7_9BILA</name>
<dbReference type="Proteomes" id="UP001328107">
    <property type="component" value="Unassembled WGS sequence"/>
</dbReference>
<accession>A0AAN5CMZ7</accession>
<gene>
    <name evidence="1" type="ORF">PMAYCL1PPCAC_17597</name>
</gene>
<dbReference type="AlphaFoldDB" id="A0AAN5CMZ7"/>
<evidence type="ECO:0000313" key="1">
    <source>
        <dbReference type="EMBL" id="GMR47402.1"/>
    </source>
</evidence>
<dbReference type="EMBL" id="BTRK01000004">
    <property type="protein sequence ID" value="GMR47402.1"/>
    <property type="molecule type" value="Genomic_DNA"/>
</dbReference>
<comment type="caution">
    <text evidence="1">The sequence shown here is derived from an EMBL/GenBank/DDBJ whole genome shotgun (WGS) entry which is preliminary data.</text>
</comment>
<organism evidence="1 2">
    <name type="scientific">Pristionchus mayeri</name>
    <dbReference type="NCBI Taxonomy" id="1317129"/>
    <lineage>
        <taxon>Eukaryota</taxon>
        <taxon>Metazoa</taxon>
        <taxon>Ecdysozoa</taxon>
        <taxon>Nematoda</taxon>
        <taxon>Chromadorea</taxon>
        <taxon>Rhabditida</taxon>
        <taxon>Rhabditina</taxon>
        <taxon>Diplogasteromorpha</taxon>
        <taxon>Diplogasteroidea</taxon>
        <taxon>Neodiplogasteridae</taxon>
        <taxon>Pristionchus</taxon>
    </lineage>
</organism>